<protein>
    <submittedName>
        <fullName evidence="2">Pimeloyl-ACP methyl ester carboxylesterase</fullName>
    </submittedName>
</protein>
<dbReference type="InterPro" id="IPR050471">
    <property type="entry name" value="AB_hydrolase"/>
</dbReference>
<comment type="caution">
    <text evidence="2">The sequence shown here is derived from an EMBL/GenBank/DDBJ whole genome shotgun (WGS) entry which is preliminary data.</text>
</comment>
<dbReference type="AlphaFoldDB" id="A0A4R2J702"/>
<evidence type="ECO:0000259" key="1">
    <source>
        <dbReference type="Pfam" id="PF00561"/>
    </source>
</evidence>
<dbReference type="SUPFAM" id="SSF53474">
    <property type="entry name" value="alpha/beta-Hydrolases"/>
    <property type="match status" value="1"/>
</dbReference>
<dbReference type="Pfam" id="PF00561">
    <property type="entry name" value="Abhydrolase_1"/>
    <property type="match status" value="1"/>
</dbReference>
<dbReference type="PANTHER" id="PTHR43433">
    <property type="entry name" value="HYDROLASE, ALPHA/BETA FOLD FAMILY PROTEIN"/>
    <property type="match status" value="1"/>
</dbReference>
<sequence length="287" mass="30691">MALPDGRRMGYAVFGAPAGQPCLVVPGYSASRQTAGWAFPGADLRRHGIRLVAVDRPGYGLSTPHPGAGFTAWASDAVALIDHLSLGRVSVIALSMGTGPALALAAKCPSLVADVTVLGGMAPLDERERFAPASRGDALYWRLARHFPWLLRRMCAMSASAMAKSTPDRPLGRVERQLPSADLEVFQRALSNEDARTAFVADVAESCRQGGAAMADDLLSYSRPWDFDIADITVPVHIWHGLNDPKVPVAMGHRLADRIPGATAEFVPGGHFAALDHTERILTELTH</sequence>
<name>A0A4R2J702_9PSEU</name>
<evidence type="ECO:0000313" key="3">
    <source>
        <dbReference type="Proteomes" id="UP000295680"/>
    </source>
</evidence>
<dbReference type="InterPro" id="IPR029058">
    <property type="entry name" value="AB_hydrolase_fold"/>
</dbReference>
<dbReference type="InterPro" id="IPR000073">
    <property type="entry name" value="AB_hydrolase_1"/>
</dbReference>
<dbReference type="Proteomes" id="UP000295680">
    <property type="component" value="Unassembled WGS sequence"/>
</dbReference>
<feature type="domain" description="AB hydrolase-1" evidence="1">
    <location>
        <begin position="37"/>
        <end position="277"/>
    </location>
</feature>
<dbReference type="GO" id="GO:0003824">
    <property type="term" value="F:catalytic activity"/>
    <property type="evidence" value="ECO:0007669"/>
    <property type="project" value="UniProtKB-ARBA"/>
</dbReference>
<gene>
    <name evidence="2" type="ORF">EV192_11267</name>
</gene>
<evidence type="ECO:0000313" key="2">
    <source>
        <dbReference type="EMBL" id="TCO52336.1"/>
    </source>
</evidence>
<accession>A0A4R2J702</accession>
<dbReference type="EMBL" id="SLWS01000012">
    <property type="protein sequence ID" value="TCO52336.1"/>
    <property type="molecule type" value="Genomic_DNA"/>
</dbReference>
<proteinExistence type="predicted"/>
<organism evidence="2 3">
    <name type="scientific">Actinocrispum wychmicini</name>
    <dbReference type="NCBI Taxonomy" id="1213861"/>
    <lineage>
        <taxon>Bacteria</taxon>
        <taxon>Bacillati</taxon>
        <taxon>Actinomycetota</taxon>
        <taxon>Actinomycetes</taxon>
        <taxon>Pseudonocardiales</taxon>
        <taxon>Pseudonocardiaceae</taxon>
        <taxon>Actinocrispum</taxon>
    </lineage>
</organism>
<dbReference type="PANTHER" id="PTHR43433:SF5">
    <property type="entry name" value="AB HYDROLASE-1 DOMAIN-CONTAINING PROTEIN"/>
    <property type="match status" value="1"/>
</dbReference>
<keyword evidence="3" id="KW-1185">Reference proteome</keyword>
<dbReference type="Gene3D" id="3.40.50.1820">
    <property type="entry name" value="alpha/beta hydrolase"/>
    <property type="match status" value="1"/>
</dbReference>
<reference evidence="2 3" key="1">
    <citation type="submission" date="2019-03" db="EMBL/GenBank/DDBJ databases">
        <title>Genomic Encyclopedia of Type Strains, Phase IV (KMG-IV): sequencing the most valuable type-strain genomes for metagenomic binning, comparative biology and taxonomic classification.</title>
        <authorList>
            <person name="Goeker M."/>
        </authorList>
    </citation>
    <scope>NUCLEOTIDE SEQUENCE [LARGE SCALE GENOMIC DNA]</scope>
    <source>
        <strain evidence="2 3">DSM 45934</strain>
    </source>
</reference>